<dbReference type="EMBL" id="CALNXJ010000042">
    <property type="protein sequence ID" value="CAH3147120.1"/>
    <property type="molecule type" value="Genomic_DNA"/>
</dbReference>
<feature type="compositionally biased region" description="Basic and acidic residues" evidence="1">
    <location>
        <begin position="106"/>
        <end position="115"/>
    </location>
</feature>
<dbReference type="Proteomes" id="UP001159428">
    <property type="component" value="Unassembled WGS sequence"/>
</dbReference>
<feature type="region of interest" description="Disordered" evidence="1">
    <location>
        <begin position="72"/>
        <end position="122"/>
    </location>
</feature>
<evidence type="ECO:0000256" key="1">
    <source>
        <dbReference type="SAM" id="MobiDB-lite"/>
    </source>
</evidence>
<protein>
    <recommendedName>
        <fullName evidence="4">Myb-like domain-containing protein</fullName>
    </recommendedName>
</protein>
<sequence>MGTPERGQLWDSISGNLNAMDYPKFKDAKRSCRDRWTLLCTKYKRRMSEEIQATGIDAEIIEYLIGKEDHAIDSDKEGKKKAEADKKAAEGTRIKAMERFGNTRKRGGEDGEEGAKKKKRRIDSDAVEFLREKAKLEHSLREEE</sequence>
<dbReference type="AlphaFoldDB" id="A0AAU9XGL9"/>
<evidence type="ECO:0000313" key="2">
    <source>
        <dbReference type="EMBL" id="CAH3147120.1"/>
    </source>
</evidence>
<name>A0AAU9XGL9_9CNID</name>
<accession>A0AAU9XGL9</accession>
<proteinExistence type="predicted"/>
<feature type="non-terminal residue" evidence="2">
    <location>
        <position position="144"/>
    </location>
</feature>
<organism evidence="2 3">
    <name type="scientific">Pocillopora meandrina</name>
    <dbReference type="NCBI Taxonomy" id="46732"/>
    <lineage>
        <taxon>Eukaryota</taxon>
        <taxon>Metazoa</taxon>
        <taxon>Cnidaria</taxon>
        <taxon>Anthozoa</taxon>
        <taxon>Hexacorallia</taxon>
        <taxon>Scleractinia</taxon>
        <taxon>Astrocoeniina</taxon>
        <taxon>Pocilloporidae</taxon>
        <taxon>Pocillopora</taxon>
    </lineage>
</organism>
<dbReference type="PANTHER" id="PTHR33309:SF1">
    <property type="entry name" value="MYB_SANT-LIKE DNA-BINDING DOMAIN-CONTAINING PROTEIN"/>
    <property type="match status" value="1"/>
</dbReference>
<reference evidence="2 3" key="1">
    <citation type="submission" date="2022-05" db="EMBL/GenBank/DDBJ databases">
        <authorList>
            <consortium name="Genoscope - CEA"/>
            <person name="William W."/>
        </authorList>
    </citation>
    <scope>NUCLEOTIDE SEQUENCE [LARGE SCALE GENOMIC DNA]</scope>
</reference>
<dbReference type="PANTHER" id="PTHR33309">
    <property type="entry name" value="KERATIN, ULTRA HIGH-SULFUR MATRIX PROTEIN-LIKE"/>
    <property type="match status" value="1"/>
</dbReference>
<evidence type="ECO:0000313" key="3">
    <source>
        <dbReference type="Proteomes" id="UP001159428"/>
    </source>
</evidence>
<evidence type="ECO:0008006" key="4">
    <source>
        <dbReference type="Google" id="ProtNLM"/>
    </source>
</evidence>
<gene>
    <name evidence="2" type="ORF">PMEA_00023298</name>
</gene>
<feature type="compositionally biased region" description="Basic and acidic residues" evidence="1">
    <location>
        <begin position="72"/>
        <end position="98"/>
    </location>
</feature>
<keyword evidence="3" id="KW-1185">Reference proteome</keyword>
<comment type="caution">
    <text evidence="2">The sequence shown here is derived from an EMBL/GenBank/DDBJ whole genome shotgun (WGS) entry which is preliminary data.</text>
</comment>